<feature type="non-terminal residue" evidence="2">
    <location>
        <position position="1"/>
    </location>
</feature>
<evidence type="ECO:0000313" key="2">
    <source>
        <dbReference type="EMBL" id="GAG33892.1"/>
    </source>
</evidence>
<organism evidence="2">
    <name type="scientific">marine sediment metagenome</name>
    <dbReference type="NCBI Taxonomy" id="412755"/>
    <lineage>
        <taxon>unclassified sequences</taxon>
        <taxon>metagenomes</taxon>
        <taxon>ecological metagenomes</taxon>
    </lineage>
</organism>
<dbReference type="SUPFAM" id="SSF69349">
    <property type="entry name" value="Phage fibre proteins"/>
    <property type="match status" value="1"/>
</dbReference>
<protein>
    <recommendedName>
        <fullName evidence="1">Lower baseplate protein N-terminal domain-containing protein</fullName>
    </recommendedName>
</protein>
<sequence length="240" mass="23528">SFTFTGDLGTGIWSSAAGAVNITADGVNRVTISAFGIAMNGALDMGNSVIQSVADPSNDNNVGDRGYNDNRYASTGTNFSAGDGLSGGGTLAANRSFAVDNTVIRTAGGQTIGGDLSVTGAFDAASVASLGTMAAVNLPAVGSGDVMIIGASNIFSDSNVNITALARTATTMTAGDGLSGGGTLAANRSFAVDTTVVRTTGNQSIAGNKTFTGTTTSFLAIEPTTIAATGDIASTTLSPG</sequence>
<feature type="domain" description="Lower baseplate protein N-terminal" evidence="1">
    <location>
        <begin position="192"/>
        <end position="216"/>
    </location>
</feature>
<evidence type="ECO:0000259" key="1">
    <source>
        <dbReference type="Pfam" id="PF18338"/>
    </source>
</evidence>
<dbReference type="AlphaFoldDB" id="X0XER1"/>
<comment type="caution">
    <text evidence="2">The sequence shown here is derived from an EMBL/GenBank/DDBJ whole genome shotgun (WGS) entry which is preliminary data.</text>
</comment>
<reference evidence="2" key="1">
    <citation type="journal article" date="2014" name="Front. Microbiol.">
        <title>High frequency of phylogenetically diverse reductive dehalogenase-homologous genes in deep subseafloor sedimentary metagenomes.</title>
        <authorList>
            <person name="Kawai M."/>
            <person name="Futagami T."/>
            <person name="Toyoda A."/>
            <person name="Takaki Y."/>
            <person name="Nishi S."/>
            <person name="Hori S."/>
            <person name="Arai W."/>
            <person name="Tsubouchi T."/>
            <person name="Morono Y."/>
            <person name="Uchiyama I."/>
            <person name="Ito T."/>
            <person name="Fujiyama A."/>
            <person name="Inagaki F."/>
            <person name="Takami H."/>
        </authorList>
    </citation>
    <scope>NUCLEOTIDE SEQUENCE</scope>
    <source>
        <strain evidence="2">Expedition CK06-06</strain>
    </source>
</reference>
<dbReference type="Pfam" id="PF18338">
    <property type="entry name" value="BppL_N"/>
    <property type="match status" value="1"/>
</dbReference>
<name>X0XER1_9ZZZZ</name>
<dbReference type="Gene3D" id="6.10.140.2190">
    <property type="match status" value="1"/>
</dbReference>
<gene>
    <name evidence="2" type="ORF">S01H1_74066</name>
</gene>
<dbReference type="InterPro" id="IPR040956">
    <property type="entry name" value="BppL_N"/>
</dbReference>
<proteinExistence type="predicted"/>
<feature type="non-terminal residue" evidence="2">
    <location>
        <position position="240"/>
    </location>
</feature>
<accession>X0XER1</accession>
<dbReference type="EMBL" id="BARS01049520">
    <property type="protein sequence ID" value="GAG33892.1"/>
    <property type="molecule type" value="Genomic_DNA"/>
</dbReference>